<evidence type="ECO:0000259" key="2">
    <source>
        <dbReference type="PROSITE" id="PS50989"/>
    </source>
</evidence>
<dbReference type="Proteomes" id="UP000321933">
    <property type="component" value="Unassembled WGS sequence"/>
</dbReference>
<evidence type="ECO:0000313" key="4">
    <source>
        <dbReference type="Proteomes" id="UP000321933"/>
    </source>
</evidence>
<feature type="domain" description="CoA carboxyltransferase N-terminal" evidence="1">
    <location>
        <begin position="30"/>
        <end position="281"/>
    </location>
</feature>
<dbReference type="RefSeq" id="WP_148064739.1">
    <property type="nucleotide sequence ID" value="NZ_VRYZ01000005.1"/>
</dbReference>
<dbReference type="GO" id="GO:0004658">
    <property type="term" value="F:propionyl-CoA carboxylase activity"/>
    <property type="evidence" value="ECO:0007669"/>
    <property type="project" value="TreeGrafter"/>
</dbReference>
<dbReference type="InterPro" id="IPR011762">
    <property type="entry name" value="COA_CT_N"/>
</dbReference>
<dbReference type="OrthoDB" id="9803706at2"/>
<dbReference type="PANTHER" id="PTHR43842">
    <property type="entry name" value="PROPIONYL-COA CARBOXYLASE BETA CHAIN"/>
    <property type="match status" value="1"/>
</dbReference>
<evidence type="ECO:0000313" key="3">
    <source>
        <dbReference type="EMBL" id="TXS91083.1"/>
    </source>
</evidence>
<dbReference type="SUPFAM" id="SSF52096">
    <property type="entry name" value="ClpP/crotonase"/>
    <property type="match status" value="2"/>
</dbReference>
<gene>
    <name evidence="3" type="ORF">FVW59_12815</name>
</gene>
<protein>
    <submittedName>
        <fullName evidence="3">Acetyl-CoA carboxylase carboxyltransferase subunit</fullName>
    </submittedName>
</protein>
<keyword evidence="3" id="KW-0808">Transferase</keyword>
<evidence type="ECO:0000259" key="1">
    <source>
        <dbReference type="PROSITE" id="PS50980"/>
    </source>
</evidence>
<name>A0A5C8ZRF4_9GAMM</name>
<sequence>MTAHNDQALIASLENPFAEHNEVEFKVPGQIASEPGLYENALKAGWELQQRPYRAAGVKSVQRQHQKNRMTVWERIQFLADEAPTVLYQNWGPNLDGASLVTALIKVGGRDIAIYGHDFTVRAGSMDATNGKKLARLFELAAKRRIPLVGLNDSAGAYIPAGVGGLDGYADAFTALRKISGVVPSIMCMFGFNAGGGSYLPRQGSFLIQPNETFFGLTGPGVVKSVLGEDVTPDELGGPGVHSQSGVTDFVVPDEVAALRKVRALLNYLPSSNNSLAPHQASSDPVSRKTWDIDILLKKAFNSPTGFNTPIDITIMIQQLCDHGDFLEIQAERARNTITALGRMGGNVVGFVANNSAVASGQIDIDAAYKNARFIRFCNLYNIPVIFLEDTTGFLPGREQESRGIVQAGRAMLDAIVDLRTPRFLVLVRNAFGGAYASYNNYPTGADFVVALPTTRVAVMGPAGVEYVYKDELKKLRGAVAGKIAAETEAQMQAGLSADDASAMAKQLVGNWVKSEEQLLAQRYERELMNPNEALSLGSISQIVMPSDLRQVLAEHMDFCLRHYTPEPLSSVQREFH</sequence>
<dbReference type="Pfam" id="PF01039">
    <property type="entry name" value="Carboxyl_trans"/>
    <property type="match status" value="1"/>
</dbReference>
<dbReference type="InterPro" id="IPR011763">
    <property type="entry name" value="COA_CT_C"/>
</dbReference>
<dbReference type="GO" id="GO:0016740">
    <property type="term" value="F:transferase activity"/>
    <property type="evidence" value="ECO:0007669"/>
    <property type="project" value="UniProtKB-KW"/>
</dbReference>
<dbReference type="InterPro" id="IPR051047">
    <property type="entry name" value="AccD/PCCB"/>
</dbReference>
<organism evidence="3 4">
    <name type="scientific">Parahaliea aestuarii</name>
    <dbReference type="NCBI Taxonomy" id="1852021"/>
    <lineage>
        <taxon>Bacteria</taxon>
        <taxon>Pseudomonadati</taxon>
        <taxon>Pseudomonadota</taxon>
        <taxon>Gammaproteobacteria</taxon>
        <taxon>Cellvibrionales</taxon>
        <taxon>Halieaceae</taxon>
        <taxon>Parahaliea</taxon>
    </lineage>
</organism>
<dbReference type="PROSITE" id="PS50989">
    <property type="entry name" value="COA_CT_CTER"/>
    <property type="match status" value="1"/>
</dbReference>
<dbReference type="EMBL" id="VRYZ01000005">
    <property type="protein sequence ID" value="TXS91083.1"/>
    <property type="molecule type" value="Genomic_DNA"/>
</dbReference>
<proteinExistence type="predicted"/>
<keyword evidence="4" id="KW-1185">Reference proteome</keyword>
<feature type="domain" description="CoA carboxyltransferase C-terminal" evidence="2">
    <location>
        <begin position="292"/>
        <end position="571"/>
    </location>
</feature>
<dbReference type="Gene3D" id="3.90.226.10">
    <property type="entry name" value="2-enoyl-CoA Hydratase, Chain A, domain 1"/>
    <property type="match status" value="2"/>
</dbReference>
<reference evidence="3 4" key="1">
    <citation type="submission" date="2019-08" db="EMBL/GenBank/DDBJ databases">
        <title>Parahaliea maris sp. nov., isolated from the surface seawater.</title>
        <authorList>
            <person name="Liu Y."/>
        </authorList>
    </citation>
    <scope>NUCLEOTIDE SEQUENCE [LARGE SCALE GENOMIC DNA]</scope>
    <source>
        <strain evidence="3 4">S2-26</strain>
    </source>
</reference>
<dbReference type="PANTHER" id="PTHR43842:SF2">
    <property type="entry name" value="PROPIONYL-COA CARBOXYLASE BETA CHAIN, MITOCHONDRIAL"/>
    <property type="match status" value="1"/>
</dbReference>
<accession>A0A5C8ZRF4</accession>
<dbReference type="InterPro" id="IPR029045">
    <property type="entry name" value="ClpP/crotonase-like_dom_sf"/>
</dbReference>
<comment type="caution">
    <text evidence="3">The sequence shown here is derived from an EMBL/GenBank/DDBJ whole genome shotgun (WGS) entry which is preliminary data.</text>
</comment>
<dbReference type="InterPro" id="IPR034733">
    <property type="entry name" value="AcCoA_carboxyl_beta"/>
</dbReference>
<dbReference type="AlphaFoldDB" id="A0A5C8ZRF4"/>
<dbReference type="PROSITE" id="PS50980">
    <property type="entry name" value="COA_CT_NTER"/>
    <property type="match status" value="1"/>
</dbReference>